<dbReference type="Proteomes" id="UP001217485">
    <property type="component" value="Unassembled WGS sequence"/>
</dbReference>
<protein>
    <recommendedName>
        <fullName evidence="5">Secreted protein</fullName>
    </recommendedName>
</protein>
<evidence type="ECO:0008006" key="5">
    <source>
        <dbReference type="Google" id="ProtNLM"/>
    </source>
</evidence>
<proteinExistence type="predicted"/>
<dbReference type="EMBL" id="JAQNDK010000001">
    <property type="protein sequence ID" value="MDC0676482.1"/>
    <property type="molecule type" value="Genomic_DNA"/>
</dbReference>
<comment type="caution">
    <text evidence="3">The sequence shown here is derived from an EMBL/GenBank/DDBJ whole genome shotgun (WGS) entry which is preliminary data.</text>
</comment>
<organism evidence="3 4">
    <name type="scientific">Sorangium atrum</name>
    <dbReference type="NCBI Taxonomy" id="2995308"/>
    <lineage>
        <taxon>Bacteria</taxon>
        <taxon>Pseudomonadati</taxon>
        <taxon>Myxococcota</taxon>
        <taxon>Polyangia</taxon>
        <taxon>Polyangiales</taxon>
        <taxon>Polyangiaceae</taxon>
        <taxon>Sorangium</taxon>
    </lineage>
</organism>
<keyword evidence="2" id="KW-0732">Signal</keyword>
<keyword evidence="4" id="KW-1185">Reference proteome</keyword>
<evidence type="ECO:0000313" key="4">
    <source>
        <dbReference type="Proteomes" id="UP001217485"/>
    </source>
</evidence>
<accession>A0ABT5BQW1</accession>
<dbReference type="RefSeq" id="WP_272093263.1">
    <property type="nucleotide sequence ID" value="NZ_JAQNDK010000001.1"/>
</dbReference>
<dbReference type="PROSITE" id="PS51257">
    <property type="entry name" value="PROKAR_LIPOPROTEIN"/>
    <property type="match status" value="1"/>
</dbReference>
<reference evidence="3 4" key="1">
    <citation type="submission" date="2023-01" db="EMBL/GenBank/DDBJ databases">
        <title>Minimal conservation of predation-associated metabolite biosynthetic gene clusters underscores biosynthetic potential of Myxococcota including descriptions for ten novel species: Archangium lansinium sp. nov., Myxococcus landrumus sp. nov., Nannocystis bai.</title>
        <authorList>
            <person name="Ahearne A."/>
            <person name="Stevens C."/>
            <person name="Dowd S."/>
        </authorList>
    </citation>
    <scope>NUCLEOTIDE SEQUENCE [LARGE SCALE GENOMIC DNA]</scope>
    <source>
        <strain evidence="3 4">WIWO2</strain>
    </source>
</reference>
<gene>
    <name evidence="3" type="ORF">POL72_01930</name>
</gene>
<evidence type="ECO:0000256" key="1">
    <source>
        <dbReference type="SAM" id="MobiDB-lite"/>
    </source>
</evidence>
<feature type="compositionally biased region" description="Low complexity" evidence="1">
    <location>
        <begin position="17"/>
        <end position="68"/>
    </location>
</feature>
<feature type="chain" id="PRO_5047412409" description="Secreted protein" evidence="2">
    <location>
        <begin position="23"/>
        <end position="249"/>
    </location>
</feature>
<sequence>MNRSSIALLVAVGIGCSSPSSTSPARVSAAPAGTGRAPAPGATTPPAGTSAVESPTTAAAPQAAADSAEGPEVSLDDPRIQKIRALYQDIQARKDLKRSELRFECAGGEGRGELRLYQADGAVQKAEIAAADAGHGESTYQLYYDQGQLVFALHDDGSWAFDGTRGTPDKPATTSSVTQRRYYLQEGEPVLCIKKQAKGPTEELGPLLEQAPNRPDDCSRAKKIRELAITAMAGAKTKTKDELKKLLCT</sequence>
<feature type="region of interest" description="Disordered" evidence="1">
    <location>
        <begin position="15"/>
        <end position="77"/>
    </location>
</feature>
<name>A0ABT5BQW1_9BACT</name>
<evidence type="ECO:0000313" key="3">
    <source>
        <dbReference type="EMBL" id="MDC0676482.1"/>
    </source>
</evidence>
<evidence type="ECO:0000256" key="2">
    <source>
        <dbReference type="SAM" id="SignalP"/>
    </source>
</evidence>
<feature type="signal peptide" evidence="2">
    <location>
        <begin position="1"/>
        <end position="22"/>
    </location>
</feature>